<evidence type="ECO:0000313" key="2">
    <source>
        <dbReference type="EMBL" id="CAB1425245.1"/>
    </source>
</evidence>
<reference evidence="2" key="1">
    <citation type="submission" date="2020-03" db="EMBL/GenBank/DDBJ databases">
        <authorList>
            <person name="Weist P."/>
        </authorList>
    </citation>
    <scope>NUCLEOTIDE SEQUENCE</scope>
</reference>
<feature type="region of interest" description="Disordered" evidence="1">
    <location>
        <begin position="133"/>
        <end position="164"/>
    </location>
</feature>
<feature type="region of interest" description="Disordered" evidence="1">
    <location>
        <begin position="1"/>
        <end position="95"/>
    </location>
</feature>
<feature type="region of interest" description="Disordered" evidence="1">
    <location>
        <begin position="273"/>
        <end position="317"/>
    </location>
</feature>
<dbReference type="EMBL" id="CADEAL010000788">
    <property type="protein sequence ID" value="CAB1425245.1"/>
    <property type="molecule type" value="Genomic_DNA"/>
</dbReference>
<organism evidence="2 3">
    <name type="scientific">Pleuronectes platessa</name>
    <name type="common">European plaice</name>
    <dbReference type="NCBI Taxonomy" id="8262"/>
    <lineage>
        <taxon>Eukaryota</taxon>
        <taxon>Metazoa</taxon>
        <taxon>Chordata</taxon>
        <taxon>Craniata</taxon>
        <taxon>Vertebrata</taxon>
        <taxon>Euteleostomi</taxon>
        <taxon>Actinopterygii</taxon>
        <taxon>Neopterygii</taxon>
        <taxon>Teleostei</taxon>
        <taxon>Neoteleostei</taxon>
        <taxon>Acanthomorphata</taxon>
        <taxon>Carangaria</taxon>
        <taxon>Pleuronectiformes</taxon>
        <taxon>Pleuronectoidei</taxon>
        <taxon>Pleuronectidae</taxon>
        <taxon>Pleuronectes</taxon>
    </lineage>
</organism>
<dbReference type="AlphaFoldDB" id="A0A9N7U6C6"/>
<accession>A0A9N7U6C6</accession>
<feature type="compositionally biased region" description="Low complexity" evidence="1">
    <location>
        <begin position="284"/>
        <end position="298"/>
    </location>
</feature>
<evidence type="ECO:0000313" key="3">
    <source>
        <dbReference type="Proteomes" id="UP001153269"/>
    </source>
</evidence>
<feature type="compositionally biased region" description="Basic and acidic residues" evidence="1">
    <location>
        <begin position="305"/>
        <end position="317"/>
    </location>
</feature>
<name>A0A9N7U6C6_PLEPL</name>
<feature type="compositionally biased region" description="Basic and acidic residues" evidence="1">
    <location>
        <begin position="35"/>
        <end position="48"/>
    </location>
</feature>
<protein>
    <submittedName>
        <fullName evidence="2">Uncharacterized protein</fullName>
    </submittedName>
</protein>
<evidence type="ECO:0000256" key="1">
    <source>
        <dbReference type="SAM" id="MobiDB-lite"/>
    </source>
</evidence>
<comment type="caution">
    <text evidence="2">The sequence shown here is derived from an EMBL/GenBank/DDBJ whole genome shotgun (WGS) entry which is preliminary data.</text>
</comment>
<dbReference type="Proteomes" id="UP001153269">
    <property type="component" value="Unassembled WGS sequence"/>
</dbReference>
<proteinExistence type="predicted"/>
<keyword evidence="3" id="KW-1185">Reference proteome</keyword>
<gene>
    <name evidence="2" type="ORF">PLEPLA_LOCUS13175</name>
</gene>
<feature type="compositionally biased region" description="Polar residues" evidence="1">
    <location>
        <begin position="20"/>
        <end position="32"/>
    </location>
</feature>
<sequence>MQLDRGRAAISRSRTRPQPRGSSSHYWTTSAGRRSHGDAVMSERRDHEDSEDLWDGSGGVRSSQQGPAPPPSPSPTRATVGVIHPPPPGLVDQPPLINVTTQTSWETHTTLWDNASSSDSPCPNLPWRGPTGWVERSGEEEEEEGERNILLRRRRGGGSGGGGGAEFAVTTSPPPLLTSSLAPAPGPPFFLHVSQLITARAGDSSHAAAAAQTEEPLGIEPVTPAARAEVNRLVVAHNNMWIQSVDLRRSADIEKLGPTCSSSILRPVQEANGGRQCQTVSQTRGQQPAGRRAAAGQPCTGRTRTPSEGEQRLNGRR</sequence>